<dbReference type="Proteomes" id="UP000824540">
    <property type="component" value="Unassembled WGS sequence"/>
</dbReference>
<proteinExistence type="predicted"/>
<dbReference type="AlphaFoldDB" id="A0A8T2NHT6"/>
<evidence type="ECO:0000313" key="2">
    <source>
        <dbReference type="EMBL" id="KAG9338511.1"/>
    </source>
</evidence>
<protein>
    <submittedName>
        <fullName evidence="2">Uncharacterized protein</fullName>
    </submittedName>
</protein>
<reference evidence="2" key="1">
    <citation type="thesis" date="2021" institute="BYU ScholarsArchive" country="Provo, UT, USA">
        <title>Applications of and Algorithms for Genome Assembly and Genomic Analyses with an Emphasis on Marine Teleosts.</title>
        <authorList>
            <person name="Pickett B.D."/>
        </authorList>
    </citation>
    <scope>NUCLEOTIDE SEQUENCE</scope>
    <source>
        <strain evidence="2">HI-2016</strain>
    </source>
</reference>
<dbReference type="EMBL" id="JAFBMS010000066">
    <property type="protein sequence ID" value="KAG9338511.1"/>
    <property type="molecule type" value="Genomic_DNA"/>
</dbReference>
<keyword evidence="3" id="KW-1185">Reference proteome</keyword>
<accession>A0A8T2NHT6</accession>
<comment type="caution">
    <text evidence="2">The sequence shown here is derived from an EMBL/GenBank/DDBJ whole genome shotgun (WGS) entry which is preliminary data.</text>
</comment>
<organism evidence="2 3">
    <name type="scientific">Albula glossodonta</name>
    <name type="common">roundjaw bonefish</name>
    <dbReference type="NCBI Taxonomy" id="121402"/>
    <lineage>
        <taxon>Eukaryota</taxon>
        <taxon>Metazoa</taxon>
        <taxon>Chordata</taxon>
        <taxon>Craniata</taxon>
        <taxon>Vertebrata</taxon>
        <taxon>Euteleostomi</taxon>
        <taxon>Actinopterygii</taxon>
        <taxon>Neopterygii</taxon>
        <taxon>Teleostei</taxon>
        <taxon>Albuliformes</taxon>
        <taxon>Albulidae</taxon>
        <taxon>Albula</taxon>
    </lineage>
</organism>
<evidence type="ECO:0000256" key="1">
    <source>
        <dbReference type="SAM" id="MobiDB-lite"/>
    </source>
</evidence>
<feature type="region of interest" description="Disordered" evidence="1">
    <location>
        <begin position="42"/>
        <end position="75"/>
    </location>
</feature>
<feature type="non-terminal residue" evidence="2">
    <location>
        <position position="1"/>
    </location>
</feature>
<sequence>MDSQVYQACLGTKGQRENPALADLDLLDLPAQRESQDILVSVEREGKRGCRGPQEPQALRESLDPKEASAPLDTQ</sequence>
<name>A0A8T2NHT6_9TELE</name>
<gene>
    <name evidence="2" type="ORF">JZ751_025746</name>
</gene>
<evidence type="ECO:0000313" key="3">
    <source>
        <dbReference type="Proteomes" id="UP000824540"/>
    </source>
</evidence>